<dbReference type="SUPFAM" id="SSF53335">
    <property type="entry name" value="S-adenosyl-L-methionine-dependent methyltransferases"/>
    <property type="match status" value="1"/>
</dbReference>
<dbReference type="InterPro" id="IPR013216">
    <property type="entry name" value="Methyltransf_11"/>
</dbReference>
<feature type="region of interest" description="Disordered" evidence="1">
    <location>
        <begin position="259"/>
        <end position="286"/>
    </location>
</feature>
<keyword evidence="3" id="KW-0808">Transferase</keyword>
<comment type="caution">
    <text evidence="3">The sequence shown here is derived from an EMBL/GenBank/DDBJ whole genome shotgun (WGS) entry which is preliminary data.</text>
</comment>
<proteinExistence type="predicted"/>
<dbReference type="GO" id="GO:0032259">
    <property type="term" value="P:methylation"/>
    <property type="evidence" value="ECO:0007669"/>
    <property type="project" value="UniProtKB-KW"/>
</dbReference>
<evidence type="ECO:0000259" key="2">
    <source>
        <dbReference type="Pfam" id="PF08241"/>
    </source>
</evidence>
<dbReference type="GO" id="GO:0008757">
    <property type="term" value="F:S-adenosylmethionine-dependent methyltransferase activity"/>
    <property type="evidence" value="ECO:0007669"/>
    <property type="project" value="InterPro"/>
</dbReference>
<dbReference type="EMBL" id="VJMF01000076">
    <property type="protein sequence ID" value="TRL29040.1"/>
    <property type="molecule type" value="Genomic_DNA"/>
</dbReference>
<protein>
    <submittedName>
        <fullName evidence="3">Class I SAM-dependent methyltransferase</fullName>
    </submittedName>
</protein>
<dbReference type="Gene3D" id="3.40.50.150">
    <property type="entry name" value="Vaccinia Virus protein VP39"/>
    <property type="match status" value="1"/>
</dbReference>
<gene>
    <name evidence="3" type="ORF">FM996_17830</name>
</gene>
<dbReference type="InterPro" id="IPR050508">
    <property type="entry name" value="Methyltransf_Superfamily"/>
</dbReference>
<keyword evidence="3" id="KW-0489">Methyltransferase</keyword>
<organism evidence="3 4">
    <name type="scientific">Methylosinus sporium</name>
    <dbReference type="NCBI Taxonomy" id="428"/>
    <lineage>
        <taxon>Bacteria</taxon>
        <taxon>Pseudomonadati</taxon>
        <taxon>Pseudomonadota</taxon>
        <taxon>Alphaproteobacteria</taxon>
        <taxon>Hyphomicrobiales</taxon>
        <taxon>Methylocystaceae</taxon>
        <taxon>Methylosinus</taxon>
    </lineage>
</organism>
<evidence type="ECO:0000256" key="1">
    <source>
        <dbReference type="SAM" id="MobiDB-lite"/>
    </source>
</evidence>
<accession>A0A549SHC7</accession>
<feature type="domain" description="Methyltransferase type 11" evidence="2">
    <location>
        <begin position="94"/>
        <end position="190"/>
    </location>
</feature>
<dbReference type="RefSeq" id="WP_142864136.1">
    <property type="nucleotide sequence ID" value="NZ_VJMF01000076.1"/>
</dbReference>
<sequence length="286" mass="31873">MSIQDKTKQLPLGKRLTRALRSLVGLKNEPLPVEHVKLNRSQYKTIWNSVSVSQDDAKMAVSGYTDEEVYRQMGEGTREMLQSYVGIGPDDVVLEIGAGVGRVGAALAPICKEWIGVDVAENMLGHIRQRLAAFDNVRTIPTSGFDLANVPDASVDVVYSTVVFMHLEEWDRYSYIKEGFRILRPGGRMLVDNVDITSDLGWKFFEEHCAVPPFERPAQISKTSTPQELETYFTRAGYEAIEQIRAGLWIVTYGRKPAAQEQEQQQQEQPAEQLAAAPAEEAQAAG</sequence>
<dbReference type="AlphaFoldDB" id="A0A549SHC7"/>
<dbReference type="InterPro" id="IPR029063">
    <property type="entry name" value="SAM-dependent_MTases_sf"/>
</dbReference>
<name>A0A549SHC7_METSR</name>
<evidence type="ECO:0000313" key="4">
    <source>
        <dbReference type="Proteomes" id="UP000316781"/>
    </source>
</evidence>
<evidence type="ECO:0000313" key="3">
    <source>
        <dbReference type="EMBL" id="TRL29040.1"/>
    </source>
</evidence>
<dbReference type="Pfam" id="PF08241">
    <property type="entry name" value="Methyltransf_11"/>
    <property type="match status" value="1"/>
</dbReference>
<dbReference type="CDD" id="cd02440">
    <property type="entry name" value="AdoMet_MTases"/>
    <property type="match status" value="1"/>
</dbReference>
<dbReference type="PANTHER" id="PTHR42912">
    <property type="entry name" value="METHYLTRANSFERASE"/>
    <property type="match status" value="1"/>
</dbReference>
<dbReference type="Proteomes" id="UP000316781">
    <property type="component" value="Unassembled WGS sequence"/>
</dbReference>
<reference evidence="3 4" key="1">
    <citation type="submission" date="2019-07" db="EMBL/GenBank/DDBJ databases">
        <title>Ln-dependent methylotrophs.</title>
        <authorList>
            <person name="Tani A."/>
        </authorList>
    </citation>
    <scope>NUCLEOTIDE SEQUENCE [LARGE SCALE GENOMIC DNA]</scope>
    <source>
        <strain evidence="3 4">SM89A</strain>
    </source>
</reference>